<dbReference type="InterPro" id="IPR000836">
    <property type="entry name" value="PRTase_dom"/>
</dbReference>
<dbReference type="GO" id="GO:0016301">
    <property type="term" value="F:kinase activity"/>
    <property type="evidence" value="ECO:0007669"/>
    <property type="project" value="UniProtKB-KW"/>
</dbReference>
<feature type="domain" description="Double zinc ribbon" evidence="2">
    <location>
        <begin position="51"/>
        <end position="109"/>
    </location>
</feature>
<name>A0A245ZS89_9SPHN</name>
<sequence length="282" mass="30456">MRAIVRRCAIAAPTPSRSIKDFRCGHAEGLCADRSAATSAAMLSRLLRPAIALALPPRCAGCGAITDSDHRFCAECWGSLRFLSPPWCAACHRPLEYDQGPDTRCGPCLARPPVHAGVDAAVAYGPVARTLALRLKYGGRASLAQTAARHMIRHLPDDAHLLVPVPLHRWRIWSRGYNQAGLIAAALSRESGISWDGDLLVRSRRTPVLQNMGGNARRRVVRGAFALAPKHRPRVAGRHIVLVDDVYTSGATTDACVSTLRQAGAERVSVLCWARVIDTGPD</sequence>
<evidence type="ECO:0000313" key="3">
    <source>
        <dbReference type="EMBL" id="OWK32606.1"/>
    </source>
</evidence>
<gene>
    <name evidence="3" type="primary">prs_2</name>
    <name evidence="3" type="ORF">SPMU_09420</name>
</gene>
<keyword evidence="4" id="KW-1185">Reference proteome</keyword>
<dbReference type="InterPro" id="IPR029057">
    <property type="entry name" value="PRTase-like"/>
</dbReference>
<evidence type="ECO:0000256" key="1">
    <source>
        <dbReference type="ARBA" id="ARBA00008007"/>
    </source>
</evidence>
<evidence type="ECO:0000313" key="4">
    <source>
        <dbReference type="Proteomes" id="UP000197783"/>
    </source>
</evidence>
<keyword evidence="3" id="KW-0808">Transferase</keyword>
<dbReference type="CDD" id="cd06223">
    <property type="entry name" value="PRTases_typeI"/>
    <property type="match status" value="1"/>
</dbReference>
<evidence type="ECO:0000259" key="2">
    <source>
        <dbReference type="Pfam" id="PF18912"/>
    </source>
</evidence>
<protein>
    <submittedName>
        <fullName evidence="3">Ribose-phosphate pyrophosphokinase</fullName>
    </submittedName>
</protein>
<proteinExistence type="inferred from homology"/>
<dbReference type="InterPro" id="IPR051910">
    <property type="entry name" value="ComF/GntX_DNA_util-trans"/>
</dbReference>
<organism evidence="3 4">
    <name type="scientific">Sphingomonas mucosissima</name>
    <dbReference type="NCBI Taxonomy" id="370959"/>
    <lineage>
        <taxon>Bacteria</taxon>
        <taxon>Pseudomonadati</taxon>
        <taxon>Pseudomonadota</taxon>
        <taxon>Alphaproteobacteria</taxon>
        <taxon>Sphingomonadales</taxon>
        <taxon>Sphingomonadaceae</taxon>
        <taxon>Sphingomonas</taxon>
    </lineage>
</organism>
<keyword evidence="3" id="KW-0418">Kinase</keyword>
<comment type="similarity">
    <text evidence="1">Belongs to the ComF/GntX family.</text>
</comment>
<dbReference type="Pfam" id="PF18912">
    <property type="entry name" value="DZR_2"/>
    <property type="match status" value="1"/>
</dbReference>
<dbReference type="InterPro" id="IPR044005">
    <property type="entry name" value="DZR_2"/>
</dbReference>
<dbReference type="Proteomes" id="UP000197783">
    <property type="component" value="Unassembled WGS sequence"/>
</dbReference>
<accession>A0A245ZS89</accession>
<dbReference type="PANTHER" id="PTHR47505:SF1">
    <property type="entry name" value="DNA UTILIZATION PROTEIN YHGH"/>
    <property type="match status" value="1"/>
</dbReference>
<comment type="caution">
    <text evidence="3">The sequence shown here is derived from an EMBL/GenBank/DDBJ whole genome shotgun (WGS) entry which is preliminary data.</text>
</comment>
<dbReference type="AlphaFoldDB" id="A0A245ZS89"/>
<dbReference type="SUPFAM" id="SSF53271">
    <property type="entry name" value="PRTase-like"/>
    <property type="match status" value="1"/>
</dbReference>
<dbReference type="Gene3D" id="3.40.50.2020">
    <property type="match status" value="1"/>
</dbReference>
<dbReference type="EMBL" id="NBBJ01000001">
    <property type="protein sequence ID" value="OWK32606.1"/>
    <property type="molecule type" value="Genomic_DNA"/>
</dbReference>
<dbReference type="PANTHER" id="PTHR47505">
    <property type="entry name" value="DNA UTILIZATION PROTEIN YHGH"/>
    <property type="match status" value="1"/>
</dbReference>
<reference evidence="3 4" key="1">
    <citation type="submission" date="2017-03" db="EMBL/GenBank/DDBJ databases">
        <title>Genome sequence of Sphingomonas mucosissima DSM 17494.</title>
        <authorList>
            <person name="Poehlein A."/>
            <person name="Wuebbeler J.H."/>
            <person name="Steinbuechel A."/>
            <person name="Daniel R."/>
        </authorList>
    </citation>
    <scope>NUCLEOTIDE SEQUENCE [LARGE SCALE GENOMIC DNA]</scope>
    <source>
        <strain evidence="3 4">DSM 17494</strain>
    </source>
</reference>